<dbReference type="eggNOG" id="ENOG502QV8U">
    <property type="taxonomic scope" value="Eukaryota"/>
</dbReference>
<evidence type="ECO:0000313" key="2">
    <source>
        <dbReference type="EMBL" id="EOY05176.1"/>
    </source>
</evidence>
<organism evidence="2 3">
    <name type="scientific">Theobroma cacao</name>
    <name type="common">Cacao</name>
    <name type="synonym">Cocoa</name>
    <dbReference type="NCBI Taxonomy" id="3641"/>
    <lineage>
        <taxon>Eukaryota</taxon>
        <taxon>Viridiplantae</taxon>
        <taxon>Streptophyta</taxon>
        <taxon>Embryophyta</taxon>
        <taxon>Tracheophyta</taxon>
        <taxon>Spermatophyta</taxon>
        <taxon>Magnoliopsida</taxon>
        <taxon>eudicotyledons</taxon>
        <taxon>Gunneridae</taxon>
        <taxon>Pentapetalae</taxon>
        <taxon>rosids</taxon>
        <taxon>malvids</taxon>
        <taxon>Malvales</taxon>
        <taxon>Malvaceae</taxon>
        <taxon>Byttnerioideae</taxon>
        <taxon>Theobroma</taxon>
    </lineage>
</organism>
<evidence type="ECO:0000256" key="1">
    <source>
        <dbReference type="SAM" id="Coils"/>
    </source>
</evidence>
<dbReference type="STRING" id="3641.A0A061EK24"/>
<dbReference type="Proteomes" id="UP000026915">
    <property type="component" value="Chromosome 4"/>
</dbReference>
<sequence>MMIPKRKKWTEAEEKTLIDKYGEMVADGTLAKMKTREKKYKPIACYVNSVHHARDSIAYPWQWSWKDVSTKVQNMRHQYLLVKQKIKKPDGVVDNPVGGECNGDDEFDWFEGLTHWSNFLRYKEVFGDVAVSYNGNNNNNNSNNSSDMMVVANEDRENGGGFVGGRGMEIVEFGQIGQSGDGDFAGIDGGEYGVLGLGFEYDGEEGEGNYNGNDHVREEADDGLLYEEVEPNGSTLKKKRKVLKGLEKKAFGFLVNQLGQLRELEARFEQREAERERERQKKENVRLELEKKWERKLEERENGREEREKASEKLRRQRILEWEAMEKESEERERRRKEEELIQEREWEERMHRRRLEWKKRMDEMLNQHRAEMGQMQTRILHEQQNLTSQLLGIVSQWTGHPAGLSDHTGASNHYLSQMMQNLHHVNGMVHGDGRVDGEINGGCARMFATMRSVKFVLWNQME</sequence>
<dbReference type="GO" id="GO:0000428">
    <property type="term" value="C:DNA-directed RNA polymerase complex"/>
    <property type="evidence" value="ECO:0007669"/>
    <property type="project" value="UniProtKB-KW"/>
</dbReference>
<dbReference type="PANTHER" id="PTHR37076:SF4">
    <property type="entry name" value="HISTONE-LYSINE N-METHYLTRANSFERASE, H3 LYSINE-79 SPECIFIC-LIKE"/>
    <property type="match status" value="1"/>
</dbReference>
<dbReference type="Gramene" id="EOY05176">
    <property type="protein sequence ID" value="EOY05176"/>
    <property type="gene ID" value="TCM_020249"/>
</dbReference>
<proteinExistence type="predicted"/>
<reference evidence="2 3" key="1">
    <citation type="journal article" date="2013" name="Genome Biol.">
        <title>The genome sequence of the most widely cultivated cacao type and its use to identify candidate genes regulating pod color.</title>
        <authorList>
            <person name="Motamayor J.C."/>
            <person name="Mockaitis K."/>
            <person name="Schmutz J."/>
            <person name="Haiminen N."/>
            <person name="Iii D.L."/>
            <person name="Cornejo O."/>
            <person name="Findley S.D."/>
            <person name="Zheng P."/>
            <person name="Utro F."/>
            <person name="Royaert S."/>
            <person name="Saski C."/>
            <person name="Jenkins J."/>
            <person name="Podicheti R."/>
            <person name="Zhao M."/>
            <person name="Scheffler B.E."/>
            <person name="Stack J.C."/>
            <person name="Feltus F.A."/>
            <person name="Mustiga G.M."/>
            <person name="Amores F."/>
            <person name="Phillips W."/>
            <person name="Marelli J.P."/>
            <person name="May G.D."/>
            <person name="Shapiro H."/>
            <person name="Ma J."/>
            <person name="Bustamante C.D."/>
            <person name="Schnell R.J."/>
            <person name="Main D."/>
            <person name="Gilbert D."/>
            <person name="Parida L."/>
            <person name="Kuhn D.N."/>
        </authorList>
    </citation>
    <scope>NUCLEOTIDE SEQUENCE [LARGE SCALE GENOMIC DNA]</scope>
    <source>
        <strain evidence="3">cv. Matina 1-6</strain>
    </source>
</reference>
<protein>
    <submittedName>
        <fullName evidence="2">DNA-directed RNA polymerase subunit beta</fullName>
    </submittedName>
</protein>
<evidence type="ECO:0000313" key="3">
    <source>
        <dbReference type="Proteomes" id="UP000026915"/>
    </source>
</evidence>
<gene>
    <name evidence="2" type="ORF">TCM_020249</name>
</gene>
<keyword evidence="2" id="KW-0804">Transcription</keyword>
<keyword evidence="3" id="KW-1185">Reference proteome</keyword>
<dbReference type="InParanoid" id="A0A061EK24"/>
<dbReference type="PANTHER" id="PTHR37076">
    <property type="entry name" value="HISTONE-LYSINE N-METHYLTRANSFERASE, H3 LYSINE-79 SPECIFIC-LIKE-RELATED"/>
    <property type="match status" value="1"/>
</dbReference>
<dbReference type="OMA" id="MQTRILH"/>
<feature type="coiled-coil region" evidence="1">
    <location>
        <begin position="254"/>
        <end position="340"/>
    </location>
</feature>
<accession>A0A061EK24</accession>
<keyword evidence="2" id="KW-0240">DNA-directed RNA polymerase</keyword>
<name>A0A061EK24_THECC</name>
<dbReference type="AlphaFoldDB" id="A0A061EK24"/>
<keyword evidence="1" id="KW-0175">Coiled coil</keyword>
<dbReference type="EMBL" id="CM001882">
    <property type="protein sequence ID" value="EOY05176.1"/>
    <property type="molecule type" value="Genomic_DNA"/>
</dbReference>
<dbReference type="HOGENOM" id="CLU_047193_0_0_1"/>